<evidence type="ECO:0000313" key="1">
    <source>
        <dbReference type="EMBL" id="KAH7908180.1"/>
    </source>
</evidence>
<proteinExistence type="predicted"/>
<name>A0ACB8A4A4_9AGAM</name>
<protein>
    <submittedName>
        <fullName evidence="1">Uncharacterized protein</fullName>
    </submittedName>
</protein>
<comment type="caution">
    <text evidence="1">The sequence shown here is derived from an EMBL/GenBank/DDBJ whole genome shotgun (WGS) entry which is preliminary data.</text>
</comment>
<sequence length="349" mass="40064">MQREDIDSAFSDLPLQEEIEAFHPDDGPCCTEDRFRVDLNGFPKSAWNVSAAGVFAQSFISAHPECKKKLPEVKKAWIGHLTGLRTKYKLEKESEKKAAQKAKNRRRERRLQLYYRRIETAQRSKLRKVVPLMLELGADGMSSDESDHSTGRGEATYRILQKRWRAPELTQYLRVLDALHLRLRYRGEWDASSGSWPHFRTSSSKISQRPPPTHLPVNFYADDWHNACTSFVQDTLYVQPPKHNLVHPKPVLEYVPHPSLNLLKMTFNTVKPANMISLSVQLWVAGPLFNLRWRHNLAMPDMLNLHSVYKTFTNPRSNVFGPSTLSILTSTNTAATERVVVVVKTYSLL</sequence>
<evidence type="ECO:0000313" key="2">
    <source>
        <dbReference type="Proteomes" id="UP000790377"/>
    </source>
</evidence>
<keyword evidence="2" id="KW-1185">Reference proteome</keyword>
<reference evidence="1" key="1">
    <citation type="journal article" date="2021" name="New Phytol.">
        <title>Evolutionary innovations through gain and loss of genes in the ectomycorrhizal Boletales.</title>
        <authorList>
            <person name="Wu G."/>
            <person name="Miyauchi S."/>
            <person name="Morin E."/>
            <person name="Kuo A."/>
            <person name="Drula E."/>
            <person name="Varga T."/>
            <person name="Kohler A."/>
            <person name="Feng B."/>
            <person name="Cao Y."/>
            <person name="Lipzen A."/>
            <person name="Daum C."/>
            <person name="Hundley H."/>
            <person name="Pangilinan J."/>
            <person name="Johnson J."/>
            <person name="Barry K."/>
            <person name="LaButti K."/>
            <person name="Ng V."/>
            <person name="Ahrendt S."/>
            <person name="Min B."/>
            <person name="Choi I.G."/>
            <person name="Park H."/>
            <person name="Plett J.M."/>
            <person name="Magnuson J."/>
            <person name="Spatafora J.W."/>
            <person name="Nagy L.G."/>
            <person name="Henrissat B."/>
            <person name="Grigoriev I.V."/>
            <person name="Yang Z.L."/>
            <person name="Xu J."/>
            <person name="Martin F.M."/>
        </authorList>
    </citation>
    <scope>NUCLEOTIDE SEQUENCE</scope>
    <source>
        <strain evidence="1">ATCC 28755</strain>
    </source>
</reference>
<gene>
    <name evidence="1" type="ORF">BJ138DRAFT_1013312</name>
</gene>
<accession>A0ACB8A4A4</accession>
<organism evidence="1 2">
    <name type="scientific">Hygrophoropsis aurantiaca</name>
    <dbReference type="NCBI Taxonomy" id="72124"/>
    <lineage>
        <taxon>Eukaryota</taxon>
        <taxon>Fungi</taxon>
        <taxon>Dikarya</taxon>
        <taxon>Basidiomycota</taxon>
        <taxon>Agaricomycotina</taxon>
        <taxon>Agaricomycetes</taxon>
        <taxon>Agaricomycetidae</taxon>
        <taxon>Boletales</taxon>
        <taxon>Coniophorineae</taxon>
        <taxon>Hygrophoropsidaceae</taxon>
        <taxon>Hygrophoropsis</taxon>
    </lineage>
</organism>
<dbReference type="Proteomes" id="UP000790377">
    <property type="component" value="Unassembled WGS sequence"/>
</dbReference>
<dbReference type="EMBL" id="MU267840">
    <property type="protein sequence ID" value="KAH7908180.1"/>
    <property type="molecule type" value="Genomic_DNA"/>
</dbReference>